<dbReference type="GO" id="GO:0006310">
    <property type="term" value="P:DNA recombination"/>
    <property type="evidence" value="ECO:0007669"/>
    <property type="project" value="UniProtKB-KW"/>
</dbReference>
<gene>
    <name evidence="2" type="ORF">CPBF424_37440</name>
</gene>
<dbReference type="RefSeq" id="WP_147295477.1">
    <property type="nucleotide sequence ID" value="NZ_LR994544.1"/>
</dbReference>
<evidence type="ECO:0008006" key="4">
    <source>
        <dbReference type="Google" id="ProtNLM"/>
    </source>
</evidence>
<dbReference type="GO" id="GO:0015074">
    <property type="term" value="P:DNA integration"/>
    <property type="evidence" value="ECO:0007669"/>
    <property type="project" value="InterPro"/>
</dbReference>
<dbReference type="AlphaFoldDB" id="A0AA46CB85"/>
<dbReference type="EMBL" id="UIHB01000007">
    <property type="protein sequence ID" value="SUZ29895.1"/>
    <property type="molecule type" value="Genomic_DNA"/>
</dbReference>
<sequence length="545" mass="60823">MKMSESGDQSEQFHRALTRRAELLLGLELEDFPKKITTVFGQVVMLYKEGSQNWSERLDIEHIGYTKLRLRWSVRFHSDDYVEWMVRRLMIEKLQSGMNLRPLVELAMRLPALVVNSDMGAESVEESIFEWASNSVMTGTLDVITGVRQLYEWAWEESLPGFSEVRWEDLKSARPIAGKNSPLVTMRDVVAGPFTREELASIEGRLFSTSSVTARQSAAFLLCRDWGLRPVQLALMRVTDFSEDVGGAYVMICSVKGKRSRLRRSKSNMVKRYVAPDTAFAIKMQIEAAAVECALILKAVEEIQKETGAPAATPPLPLFPARERSKSRVRTFISNERISDYVLHSDSGAISNDLVRLTAQLAVPNSRAKIFFGPQQVLEISAYRLRRTKGTSLVLAGHSAEEVAEALDHATTATVKHYFRYSIEFHAFINQVHQSSPELAAAEATWSGRTISKLDEEGGRRRVAKLGACLRDSICPLHPTVSCYGCGQFRPSTTADHAASLSDLLDLRKDLKDSSTGLMPSQLDSAVRGAKELVLYLAARSKDAK</sequence>
<protein>
    <recommendedName>
        <fullName evidence="4">Site-specific integrase</fullName>
    </recommendedName>
</protein>
<organism evidence="2 3">
    <name type="scientific">Xanthomonas euroxanthea</name>
    <dbReference type="NCBI Taxonomy" id="2259622"/>
    <lineage>
        <taxon>Bacteria</taxon>
        <taxon>Pseudomonadati</taxon>
        <taxon>Pseudomonadota</taxon>
        <taxon>Gammaproteobacteria</taxon>
        <taxon>Lysobacterales</taxon>
        <taxon>Lysobacteraceae</taxon>
        <taxon>Xanthomonas</taxon>
    </lineage>
</organism>
<dbReference type="GO" id="GO:0003677">
    <property type="term" value="F:DNA binding"/>
    <property type="evidence" value="ECO:0007669"/>
    <property type="project" value="InterPro"/>
</dbReference>
<keyword evidence="3" id="KW-1185">Reference proteome</keyword>
<reference evidence="2 3" key="1">
    <citation type="submission" date="2018-06" db="EMBL/GenBank/DDBJ databases">
        <authorList>
            <person name="Pothier F. J."/>
        </authorList>
    </citation>
    <scope>NUCLEOTIDE SEQUENCE [LARGE SCALE GENOMIC DNA]</scope>
    <source>
        <strain evidence="2 3">CPBF 424</strain>
    </source>
</reference>
<dbReference type="InterPro" id="IPR011010">
    <property type="entry name" value="DNA_brk_join_enz"/>
</dbReference>
<proteinExistence type="predicted"/>
<comment type="caution">
    <text evidence="2">The sequence shown here is derived from an EMBL/GenBank/DDBJ whole genome shotgun (WGS) entry which is preliminary data.</text>
</comment>
<dbReference type="SUPFAM" id="SSF56349">
    <property type="entry name" value="DNA breaking-rejoining enzymes"/>
    <property type="match status" value="1"/>
</dbReference>
<dbReference type="Proteomes" id="UP000254168">
    <property type="component" value="Unassembled WGS sequence"/>
</dbReference>
<dbReference type="Gene3D" id="1.10.443.10">
    <property type="entry name" value="Intergrase catalytic core"/>
    <property type="match status" value="1"/>
</dbReference>
<evidence type="ECO:0000256" key="1">
    <source>
        <dbReference type="ARBA" id="ARBA00023172"/>
    </source>
</evidence>
<evidence type="ECO:0000313" key="3">
    <source>
        <dbReference type="Proteomes" id="UP000254168"/>
    </source>
</evidence>
<dbReference type="InterPro" id="IPR013762">
    <property type="entry name" value="Integrase-like_cat_sf"/>
</dbReference>
<evidence type="ECO:0000313" key="2">
    <source>
        <dbReference type="EMBL" id="SUZ29895.1"/>
    </source>
</evidence>
<name>A0AA46CB85_9XANT</name>
<accession>A0AA46CB85</accession>
<keyword evidence="1" id="KW-0233">DNA recombination</keyword>